<evidence type="ECO:0000256" key="3">
    <source>
        <dbReference type="ARBA" id="ARBA00022571"/>
    </source>
</evidence>
<evidence type="ECO:0000256" key="1">
    <source>
        <dbReference type="ARBA" id="ARBA00006774"/>
    </source>
</evidence>
<comment type="pathway">
    <text evidence="10">Amino-acid biosynthesis; L-arginine biosynthesis; N(2)-acetyl-L-ornithine from L-glutamate: step 1/4.</text>
</comment>
<comment type="catalytic activity">
    <reaction evidence="9 10">
        <text>N(2)-acetyl-L-ornithine + L-glutamate = N-acetyl-L-glutamate + L-ornithine</text>
        <dbReference type="Rhea" id="RHEA:15349"/>
        <dbReference type="ChEBI" id="CHEBI:29985"/>
        <dbReference type="ChEBI" id="CHEBI:44337"/>
        <dbReference type="ChEBI" id="CHEBI:46911"/>
        <dbReference type="ChEBI" id="CHEBI:57805"/>
        <dbReference type="EC" id="2.3.1.35"/>
    </reaction>
</comment>
<evidence type="ECO:0000256" key="5">
    <source>
        <dbReference type="ARBA" id="ARBA00022679"/>
    </source>
</evidence>
<dbReference type="AlphaFoldDB" id="A0AA35RFF2"/>
<comment type="pathway">
    <text evidence="10">Amino-acid biosynthesis; L-arginine biosynthesis; L-ornithine and N-acetyl-L-glutamate from L-glutamate and N(2)-acetyl-L-ornithine (cyclic): step 1/1.</text>
</comment>
<gene>
    <name evidence="11" type="ORF">GBAR_LOCUS6918</name>
</gene>
<reference evidence="11" key="1">
    <citation type="submission" date="2023-03" db="EMBL/GenBank/DDBJ databases">
        <authorList>
            <person name="Steffen K."/>
            <person name="Cardenas P."/>
        </authorList>
    </citation>
    <scope>NUCLEOTIDE SEQUENCE</scope>
</reference>
<dbReference type="Pfam" id="PF01960">
    <property type="entry name" value="ArgJ"/>
    <property type="match status" value="1"/>
</dbReference>
<evidence type="ECO:0000313" key="12">
    <source>
        <dbReference type="Proteomes" id="UP001174909"/>
    </source>
</evidence>
<proteinExistence type="inferred from homology"/>
<dbReference type="CDD" id="cd02152">
    <property type="entry name" value="OAT"/>
    <property type="match status" value="1"/>
</dbReference>
<comment type="subunit">
    <text evidence="10">Heterodimer of an alpha and a beta chain.</text>
</comment>
<sequence>MAGAIEFVDGGTITTPKGFVAGATYAGLKTFAEDKLDLGILFSEAPCNTAGVFTTSTVKSPGVTMDKERLAQGIPMRGLIVNAGIANTCVGEQGYIDAIEMTGLAASKTGVTPEEVLVCSTGVIGVELPMSLIREGVGHIDLDGQGGSDLARAIMTTDTRPKETAVTFELDGRQVHLGGIAKGSGMIHPNMATMLSFIATDAAVEPGFLQSTLSEIADVTYNMLTIDGDSSTNDTVLVMANGVAGNAPVTAGSPDADTFTEALRQVCTHLTRELARDGEGASHLIVVEVAGAANTTDARNGAKTIASSSLVKSAVFGTDPNWGRVLAALGRSRAEVDEDKIDLFINGVCIMEAGKPIPFHRDAVVALMKRPEVTFRLQLHLGDGEATAWGCDLTEEYVIINSAYTT</sequence>
<dbReference type="GO" id="GO:0006592">
    <property type="term" value="P:ornithine biosynthetic process"/>
    <property type="evidence" value="ECO:0007669"/>
    <property type="project" value="TreeGrafter"/>
</dbReference>
<feature type="chain" id="PRO_5041497430" description="Arginine biosynthesis bifunctional protein ArgJ alpha chain" evidence="10">
    <location>
        <begin position="1"/>
        <end position="192"/>
    </location>
</feature>
<comment type="PTM">
    <text evidence="10">The alpha and beta chains are autoproteolytically processed from a single precursor protein within the mitochondrion.</text>
</comment>
<feature type="binding site" evidence="10">
    <location>
        <position position="193"/>
    </location>
    <ligand>
        <name>substrate</name>
    </ligand>
</feature>
<evidence type="ECO:0000256" key="10">
    <source>
        <dbReference type="HAMAP-Rule" id="MF_03124"/>
    </source>
</evidence>
<dbReference type="PANTHER" id="PTHR23100:SF0">
    <property type="entry name" value="ARGININE BIOSYNTHESIS BIFUNCTIONAL PROTEIN ARGJ, MITOCHONDRIAL"/>
    <property type="match status" value="1"/>
</dbReference>
<dbReference type="HAMAP" id="MF_01106">
    <property type="entry name" value="ArgJ"/>
    <property type="match status" value="1"/>
</dbReference>
<dbReference type="PANTHER" id="PTHR23100">
    <property type="entry name" value="ARGININE BIOSYNTHESIS BIFUNCTIONAL PROTEIN ARGJ"/>
    <property type="match status" value="1"/>
</dbReference>
<dbReference type="Proteomes" id="UP001174909">
    <property type="component" value="Unassembled WGS sequence"/>
</dbReference>
<feature type="site" description="Cleavage; by autolysis" evidence="10">
    <location>
        <begin position="192"/>
        <end position="193"/>
    </location>
</feature>
<dbReference type="SUPFAM" id="SSF56266">
    <property type="entry name" value="DmpA/ArgJ-like"/>
    <property type="match status" value="1"/>
</dbReference>
<keyword evidence="6 10" id="KW-0068">Autocatalytic cleavage</keyword>
<comment type="similarity">
    <text evidence="1 10">Belongs to the ArgJ family.</text>
</comment>
<dbReference type="FunFam" id="3.60.70.12:FF:000001">
    <property type="entry name" value="Arginine biosynthesis bifunctional protein ArgJ, chloroplastic"/>
    <property type="match status" value="1"/>
</dbReference>
<evidence type="ECO:0000256" key="9">
    <source>
        <dbReference type="ARBA" id="ARBA00049439"/>
    </source>
</evidence>
<dbReference type="GO" id="GO:0004358">
    <property type="term" value="F:L-glutamate N-acetyltransferase activity, acting on acetyl-L-ornithine as donor"/>
    <property type="evidence" value="ECO:0007669"/>
    <property type="project" value="UniProtKB-UniRule"/>
</dbReference>
<dbReference type="EC" id="2.3.1.1" evidence="10"/>
<dbReference type="GO" id="GO:0006526">
    <property type="term" value="P:L-arginine biosynthetic process"/>
    <property type="evidence" value="ECO:0007669"/>
    <property type="project" value="UniProtKB-UniRule"/>
</dbReference>
<keyword evidence="7 10" id="KW-0511">Multifunctional enzyme</keyword>
<dbReference type="NCBIfam" id="NF003802">
    <property type="entry name" value="PRK05388.1"/>
    <property type="match status" value="1"/>
</dbReference>
<feature type="binding site" evidence="10">
    <location>
        <position position="182"/>
    </location>
    <ligand>
        <name>substrate</name>
    </ligand>
</feature>
<dbReference type="NCBIfam" id="TIGR00120">
    <property type="entry name" value="ArgJ"/>
    <property type="match status" value="1"/>
</dbReference>
<comment type="caution">
    <text evidence="11">The sequence shown here is derived from an EMBL/GenBank/DDBJ whole genome shotgun (WGS) entry which is preliminary data.</text>
</comment>
<keyword evidence="3 10" id="KW-0055">Arginine biosynthesis</keyword>
<feature type="active site" description="Nucleophile" evidence="10">
    <location>
        <position position="193"/>
    </location>
</feature>
<keyword evidence="8 10" id="KW-0012">Acyltransferase</keyword>
<organism evidence="11 12">
    <name type="scientific">Geodia barretti</name>
    <name type="common">Barrett's horny sponge</name>
    <dbReference type="NCBI Taxonomy" id="519541"/>
    <lineage>
        <taxon>Eukaryota</taxon>
        <taxon>Metazoa</taxon>
        <taxon>Porifera</taxon>
        <taxon>Demospongiae</taxon>
        <taxon>Heteroscleromorpha</taxon>
        <taxon>Tetractinellida</taxon>
        <taxon>Astrophorina</taxon>
        <taxon>Geodiidae</taxon>
        <taxon>Geodia</taxon>
    </lineage>
</organism>
<dbReference type="GO" id="GO:0004042">
    <property type="term" value="F:L-glutamate N-acetyltransferase activity"/>
    <property type="evidence" value="ECO:0007669"/>
    <property type="project" value="UniProtKB-UniRule"/>
</dbReference>
<comment type="catalytic activity">
    <reaction evidence="10">
        <text>L-glutamate + acetyl-CoA = N-acetyl-L-glutamate + CoA + H(+)</text>
        <dbReference type="Rhea" id="RHEA:24292"/>
        <dbReference type="ChEBI" id="CHEBI:15378"/>
        <dbReference type="ChEBI" id="CHEBI:29985"/>
        <dbReference type="ChEBI" id="CHEBI:44337"/>
        <dbReference type="ChEBI" id="CHEBI:57287"/>
        <dbReference type="ChEBI" id="CHEBI:57288"/>
        <dbReference type="EC" id="2.3.1.1"/>
    </reaction>
</comment>
<keyword evidence="10" id="KW-0496">Mitochondrion</keyword>
<comment type="function">
    <text evidence="10">Catalyzes two activities which are involved in the cyclic version of arginine biosynthesis: the synthesis of acetylglutamate from glutamate and acetyl-CoA, and of ornithine by transacetylation between acetylornithine and glutamate.</text>
</comment>
<dbReference type="Gene3D" id="3.10.20.340">
    <property type="entry name" value="ArgJ beta chain, C-terminal domain"/>
    <property type="match status" value="1"/>
</dbReference>
<name>A0AA35RFF2_GEOBA</name>
<feature type="site" description="Involved in the stabilization of negative charge on the oxyanion by the formation of the oxyanion hole" evidence="10">
    <location>
        <position position="121"/>
    </location>
</feature>
<dbReference type="InterPro" id="IPR016117">
    <property type="entry name" value="ArgJ-like_dom_sf"/>
</dbReference>
<evidence type="ECO:0000256" key="7">
    <source>
        <dbReference type="ARBA" id="ARBA00023268"/>
    </source>
</evidence>
<dbReference type="EMBL" id="CASHTH010001038">
    <property type="protein sequence ID" value="CAI8010485.1"/>
    <property type="molecule type" value="Genomic_DNA"/>
</dbReference>
<accession>A0AA35RFF2</accession>
<comment type="subunit">
    <text evidence="2">Heterotetramer of two alpha and two beta chains.</text>
</comment>
<feature type="site" description="Involved in the stabilization of negative charge on the oxyanion by the formation of the oxyanion hole" evidence="10">
    <location>
        <position position="122"/>
    </location>
</feature>
<keyword evidence="4 10" id="KW-0028">Amino-acid biosynthesis</keyword>
<feature type="binding site" evidence="10">
    <location>
        <position position="279"/>
    </location>
    <ligand>
        <name>substrate</name>
    </ligand>
</feature>
<dbReference type="FunFam" id="3.10.20.340:FF:000001">
    <property type="entry name" value="Arginine biosynthesis bifunctional protein ArgJ, chloroplastic"/>
    <property type="match status" value="1"/>
</dbReference>
<evidence type="ECO:0000256" key="2">
    <source>
        <dbReference type="ARBA" id="ARBA00011475"/>
    </source>
</evidence>
<evidence type="ECO:0000256" key="8">
    <source>
        <dbReference type="ARBA" id="ARBA00023315"/>
    </source>
</evidence>
<feature type="chain" id="PRO_5041497431" description="Arginine biosynthesis bifunctional protein ArgJ beta chain" evidence="10">
    <location>
        <begin position="193"/>
        <end position="406"/>
    </location>
</feature>
<feature type="binding site" evidence="10">
    <location>
        <position position="156"/>
    </location>
    <ligand>
        <name>substrate</name>
    </ligand>
</feature>
<protein>
    <recommendedName>
        <fullName evidence="10">Arginine biosynthesis bifunctional protein ArgJ, mitochondrial</fullName>
    </recommendedName>
    <domain>
        <recommendedName>
            <fullName evidence="10">Glutamate N-acetyltransferase</fullName>
            <shortName evidence="10">GAT</shortName>
            <ecNumber evidence="10">2.3.1.35</ecNumber>
        </recommendedName>
        <alternativeName>
            <fullName evidence="10">Ornithine acetyltransferase</fullName>
            <shortName evidence="10">OATase</shortName>
        </alternativeName>
        <alternativeName>
            <fullName evidence="10">Ornithine transacetylase</fullName>
        </alternativeName>
    </domain>
    <domain>
        <recommendedName>
            <fullName evidence="10">Amino-acid acetyltransferase</fullName>
            <ecNumber evidence="10">2.3.1.1</ecNumber>
        </recommendedName>
        <alternativeName>
            <fullName evidence="10">N-acetylglutamate synthase</fullName>
            <shortName evidence="10">AGS</shortName>
        </alternativeName>
    </domain>
    <component>
        <recommendedName>
            <fullName evidence="10">Arginine biosynthesis bifunctional protein ArgJ alpha chain</fullName>
        </recommendedName>
    </component>
    <component>
        <recommendedName>
            <fullName evidence="10">Arginine biosynthesis bifunctional protein ArgJ beta chain</fullName>
        </recommendedName>
    </component>
</protein>
<feature type="binding site" evidence="10">
    <location>
        <position position="406"/>
    </location>
    <ligand>
        <name>substrate</name>
    </ligand>
</feature>
<evidence type="ECO:0000256" key="6">
    <source>
        <dbReference type="ARBA" id="ARBA00022813"/>
    </source>
</evidence>
<evidence type="ECO:0000313" key="11">
    <source>
        <dbReference type="EMBL" id="CAI8010485.1"/>
    </source>
</evidence>
<comment type="subcellular location">
    <subcellularLocation>
        <location evidence="10">Mitochondrion matrix</location>
    </subcellularLocation>
</comment>
<feature type="binding site" evidence="10">
    <location>
        <position position="401"/>
    </location>
    <ligand>
        <name>substrate</name>
    </ligand>
</feature>
<dbReference type="InterPro" id="IPR042195">
    <property type="entry name" value="ArgJ_beta_C"/>
</dbReference>
<dbReference type="EC" id="2.3.1.35" evidence="10"/>
<dbReference type="InterPro" id="IPR002813">
    <property type="entry name" value="Arg_biosynth_ArgJ"/>
</dbReference>
<dbReference type="Gene3D" id="3.60.70.12">
    <property type="entry name" value="L-amino peptidase D-ALA esterase/amidase"/>
    <property type="match status" value="1"/>
</dbReference>
<dbReference type="GO" id="GO:0005759">
    <property type="term" value="C:mitochondrial matrix"/>
    <property type="evidence" value="ECO:0007669"/>
    <property type="project" value="UniProtKB-SubCell"/>
</dbReference>
<evidence type="ECO:0000256" key="4">
    <source>
        <dbReference type="ARBA" id="ARBA00022605"/>
    </source>
</evidence>
<keyword evidence="5 10" id="KW-0808">Transferase</keyword>
<keyword evidence="12" id="KW-1185">Reference proteome</keyword>